<keyword evidence="2" id="KW-0812">Transmembrane</keyword>
<feature type="region of interest" description="Disordered" evidence="1">
    <location>
        <begin position="32"/>
        <end position="61"/>
    </location>
</feature>
<evidence type="ECO:0000256" key="1">
    <source>
        <dbReference type="SAM" id="MobiDB-lite"/>
    </source>
</evidence>
<evidence type="ECO:0000313" key="3">
    <source>
        <dbReference type="EMBL" id="OEE40758.1"/>
    </source>
</evidence>
<organism evidence="3 4">
    <name type="scientific">Vibrio ordalii FS-238</name>
    <dbReference type="NCBI Taxonomy" id="617133"/>
    <lineage>
        <taxon>Bacteria</taxon>
        <taxon>Pseudomonadati</taxon>
        <taxon>Pseudomonadota</taxon>
        <taxon>Gammaproteobacteria</taxon>
        <taxon>Vibrionales</taxon>
        <taxon>Vibrionaceae</taxon>
        <taxon>Vibrio</taxon>
    </lineage>
</organism>
<dbReference type="RefSeq" id="WP_017045649.1">
    <property type="nucleotide sequence ID" value="NZ_AJYS02000054.1"/>
</dbReference>
<feature type="compositionally biased region" description="Basic and acidic residues" evidence="1">
    <location>
        <begin position="34"/>
        <end position="47"/>
    </location>
</feature>
<feature type="compositionally biased region" description="Polar residues" evidence="1">
    <location>
        <begin position="48"/>
        <end position="61"/>
    </location>
</feature>
<dbReference type="Proteomes" id="UP000094808">
    <property type="component" value="Unassembled WGS sequence"/>
</dbReference>
<reference evidence="3 4" key="1">
    <citation type="journal article" date="2012" name="Science">
        <title>Ecological populations of bacteria act as socially cohesive units of antibiotic production and resistance.</title>
        <authorList>
            <person name="Cordero O.X."/>
            <person name="Wildschutte H."/>
            <person name="Kirkup B."/>
            <person name="Proehl S."/>
            <person name="Ngo L."/>
            <person name="Hussain F."/>
            <person name="Le Roux F."/>
            <person name="Mincer T."/>
            <person name="Polz M.F."/>
        </authorList>
    </citation>
    <scope>NUCLEOTIDE SEQUENCE [LARGE SCALE GENOMIC DNA]</scope>
    <source>
        <strain evidence="3 4">FS-238</strain>
    </source>
</reference>
<feature type="transmembrane region" description="Helical" evidence="2">
    <location>
        <begin position="71"/>
        <end position="89"/>
    </location>
</feature>
<gene>
    <name evidence="3" type="ORF">A1QS_13920</name>
</gene>
<comment type="caution">
    <text evidence="3">The sequence shown here is derived from an EMBL/GenBank/DDBJ whole genome shotgun (WGS) entry which is preliminary data.</text>
</comment>
<keyword evidence="2" id="KW-1133">Transmembrane helix</keyword>
<evidence type="ECO:0000313" key="4">
    <source>
        <dbReference type="Proteomes" id="UP000094808"/>
    </source>
</evidence>
<dbReference type="EMBL" id="AJYS02000054">
    <property type="protein sequence ID" value="OEE40758.1"/>
    <property type="molecule type" value="Genomic_DNA"/>
</dbReference>
<accession>A0A853R8M6</accession>
<dbReference type="AlphaFoldDB" id="A0A853R8M6"/>
<proteinExistence type="predicted"/>
<evidence type="ECO:0000256" key="2">
    <source>
        <dbReference type="SAM" id="Phobius"/>
    </source>
</evidence>
<sequence length="93" mass="9652">MSWLDSLSEAGGELLDAASSAGGSWINGTVQNDLAKKQASDPDEARKSQVQGQTADGQPIHTQAQGLNTNYLIVGVGVLVLLLLVFMLAKGGK</sequence>
<dbReference type="GeneID" id="83861284"/>
<name>A0A853R8M6_9VIBR</name>
<keyword evidence="2" id="KW-0472">Membrane</keyword>
<protein>
    <submittedName>
        <fullName evidence="3">Uncharacterized protein</fullName>
    </submittedName>
</protein>
<keyword evidence="4" id="KW-1185">Reference proteome</keyword>